<name>A0A5R9PCV7_9GAMM</name>
<dbReference type="PANTHER" id="PTHR31367">
    <property type="entry name" value="CYTOSOLIC 5'-NUCLEOTIDASE 1 FAMILY MEMBER"/>
    <property type="match status" value="1"/>
</dbReference>
<dbReference type="Proteomes" id="UP000308508">
    <property type="component" value="Unassembled WGS sequence"/>
</dbReference>
<dbReference type="GO" id="GO:0008253">
    <property type="term" value="F:5'-nucleotidase activity"/>
    <property type="evidence" value="ECO:0007669"/>
    <property type="project" value="InterPro"/>
</dbReference>
<dbReference type="GO" id="GO:0005737">
    <property type="term" value="C:cytoplasm"/>
    <property type="evidence" value="ECO:0007669"/>
    <property type="project" value="InterPro"/>
</dbReference>
<sequence length="326" mass="35176">MADPRASSPDRLPPPLVVAITARALFHMEDSHALFEREGILAFAEFQRQREDDVLPPGIAFPLVRKLLALNEGTPADAPRVEVILLSRNSSDTGLRVFNSIQHHGLDIRRATFTAGAPVWPYIKPFGAQLFLSANPESVGQALAAGVAAATILPEKASESRQRQLRIAFDGDAVIFGDESERVSREQGVEAFGRHEAERAREPLSGGPFRGFLAALHGLQAAFPPGEASPLRTALVTARSAPAHERVIRTLREWDVRLDEALFLGGRDKGPFLEAFGADIFFDDSPHNIDSARRHVAAGHVPHGVANAPTPAQGAAVDTAADRKPD</sequence>
<evidence type="ECO:0000313" key="3">
    <source>
        <dbReference type="Proteomes" id="UP000308508"/>
    </source>
</evidence>
<evidence type="ECO:0000256" key="1">
    <source>
        <dbReference type="SAM" id="MobiDB-lite"/>
    </source>
</evidence>
<comment type="caution">
    <text evidence="2">The sequence shown here is derived from an EMBL/GenBank/DDBJ whole genome shotgun (WGS) entry which is preliminary data.</text>
</comment>
<reference evidence="2 3" key="1">
    <citation type="submission" date="2019-04" db="EMBL/GenBank/DDBJ databases">
        <authorList>
            <person name="Grouzdev D.S."/>
            <person name="Nazina T.N."/>
        </authorList>
    </citation>
    <scope>NUCLEOTIDE SEQUENCE [LARGE SCALE GENOMIC DNA]</scope>
    <source>
        <strain evidence="2 3">SHC 3-19</strain>
    </source>
</reference>
<dbReference type="InterPro" id="IPR010394">
    <property type="entry name" value="5-nucleotidase"/>
</dbReference>
<dbReference type="GO" id="GO:0009117">
    <property type="term" value="P:nucleotide metabolic process"/>
    <property type="evidence" value="ECO:0007669"/>
    <property type="project" value="InterPro"/>
</dbReference>
<protein>
    <submittedName>
        <fullName evidence="2">5'-nucleotidase</fullName>
    </submittedName>
</protein>
<evidence type="ECO:0000313" key="2">
    <source>
        <dbReference type="EMBL" id="TLX21351.1"/>
    </source>
</evidence>
<keyword evidence="3" id="KW-1185">Reference proteome</keyword>
<feature type="region of interest" description="Disordered" evidence="1">
    <location>
        <begin position="305"/>
        <end position="326"/>
    </location>
</feature>
<dbReference type="RefSeq" id="WP_138349150.1">
    <property type="nucleotide sequence ID" value="NZ_SROY01000004.1"/>
</dbReference>
<dbReference type="STRING" id="1123377.GCA_000423885_00001"/>
<dbReference type="PANTHER" id="PTHR31367:SF5">
    <property type="entry name" value="CYTOSOLIC 5'-NUCLEOTIDASE 1A"/>
    <property type="match status" value="1"/>
</dbReference>
<dbReference type="GO" id="GO:0000287">
    <property type="term" value="F:magnesium ion binding"/>
    <property type="evidence" value="ECO:0007669"/>
    <property type="project" value="InterPro"/>
</dbReference>
<dbReference type="EMBL" id="SROY01000004">
    <property type="protein sequence ID" value="TLX21351.1"/>
    <property type="molecule type" value="Genomic_DNA"/>
</dbReference>
<organism evidence="2 3">
    <name type="scientific">Thermomonas fusca</name>
    <dbReference type="NCBI Taxonomy" id="215690"/>
    <lineage>
        <taxon>Bacteria</taxon>
        <taxon>Pseudomonadati</taxon>
        <taxon>Pseudomonadota</taxon>
        <taxon>Gammaproteobacteria</taxon>
        <taxon>Lysobacterales</taxon>
        <taxon>Lysobacteraceae</taxon>
        <taxon>Thermomonas</taxon>
    </lineage>
</organism>
<gene>
    <name evidence="2" type="ORF">E5S66_10455</name>
</gene>
<dbReference type="AlphaFoldDB" id="A0A5R9PCV7"/>
<dbReference type="Pfam" id="PF06189">
    <property type="entry name" value="5-nucleotidase"/>
    <property type="match status" value="1"/>
</dbReference>
<dbReference type="GO" id="GO:0000166">
    <property type="term" value="F:nucleotide binding"/>
    <property type="evidence" value="ECO:0007669"/>
    <property type="project" value="InterPro"/>
</dbReference>
<accession>A0A5R9PCV7</accession>
<proteinExistence type="predicted"/>